<gene>
    <name evidence="2" type="ORF">DET59_1266</name>
</gene>
<sequence length="106" mass="12225">MNNHQEHSDELKKLLEGGFQSIDEDIDESTPSLQWFEQLVEDQQVELKARFKRDLTIFLLLACCILTVFSLTLFQMPILFLLLQVAIFVGASIFTGITYTKKVNRT</sequence>
<keyword evidence="1" id="KW-1133">Transmembrane helix</keyword>
<proteinExistence type="predicted"/>
<evidence type="ECO:0000313" key="2">
    <source>
        <dbReference type="EMBL" id="RBP00134.1"/>
    </source>
</evidence>
<dbReference type="Proteomes" id="UP000252118">
    <property type="component" value="Unassembled WGS sequence"/>
</dbReference>
<protein>
    <submittedName>
        <fullName evidence="2">Uncharacterized protein</fullName>
    </submittedName>
</protein>
<dbReference type="InterPro" id="IPR035238">
    <property type="entry name" value="DUF5345"/>
</dbReference>
<dbReference type="EMBL" id="QNRJ01000026">
    <property type="protein sequence ID" value="RBP00134.1"/>
    <property type="molecule type" value="Genomic_DNA"/>
</dbReference>
<feature type="transmembrane region" description="Helical" evidence="1">
    <location>
        <begin position="80"/>
        <end position="100"/>
    </location>
</feature>
<keyword evidence="1" id="KW-0472">Membrane</keyword>
<dbReference type="OrthoDB" id="2881830at2"/>
<accession>A0A366ECL6</accession>
<comment type="caution">
    <text evidence="2">The sequence shown here is derived from an EMBL/GenBank/DDBJ whole genome shotgun (WGS) entry which is preliminary data.</text>
</comment>
<dbReference type="Pfam" id="PF17280">
    <property type="entry name" value="DUF5345"/>
    <property type="match status" value="1"/>
</dbReference>
<name>A0A366ECL6_9BACI</name>
<evidence type="ECO:0000313" key="3">
    <source>
        <dbReference type="Proteomes" id="UP000252118"/>
    </source>
</evidence>
<dbReference type="AlphaFoldDB" id="A0A366ECL6"/>
<evidence type="ECO:0000256" key="1">
    <source>
        <dbReference type="SAM" id="Phobius"/>
    </source>
</evidence>
<feature type="transmembrane region" description="Helical" evidence="1">
    <location>
        <begin position="55"/>
        <end position="74"/>
    </location>
</feature>
<dbReference type="RefSeq" id="WP_113971227.1">
    <property type="nucleotide sequence ID" value="NZ_QNRJ01000026.1"/>
</dbReference>
<organism evidence="2 3">
    <name type="scientific">Rossellomorea aquimaris</name>
    <dbReference type="NCBI Taxonomy" id="189382"/>
    <lineage>
        <taxon>Bacteria</taxon>
        <taxon>Bacillati</taxon>
        <taxon>Bacillota</taxon>
        <taxon>Bacilli</taxon>
        <taxon>Bacillales</taxon>
        <taxon>Bacillaceae</taxon>
        <taxon>Rossellomorea</taxon>
    </lineage>
</organism>
<reference evidence="2 3" key="1">
    <citation type="submission" date="2018-06" db="EMBL/GenBank/DDBJ databases">
        <title>Freshwater and sediment microbial communities from various areas in North America, analyzing microbe dynamics in response to fracking.</title>
        <authorList>
            <person name="Lamendella R."/>
        </authorList>
    </citation>
    <scope>NUCLEOTIDE SEQUENCE [LARGE SCALE GENOMIC DNA]</scope>
    <source>
        <strain evidence="2 3">97B</strain>
    </source>
</reference>
<keyword evidence="1" id="KW-0812">Transmembrane</keyword>